<dbReference type="CDD" id="cd02513">
    <property type="entry name" value="CMP-NeuAc_Synthase"/>
    <property type="match status" value="1"/>
</dbReference>
<dbReference type="PANTHER" id="PTHR21485">
    <property type="entry name" value="HAD SUPERFAMILY MEMBERS CMAS AND KDSC"/>
    <property type="match status" value="1"/>
</dbReference>
<keyword evidence="2" id="KW-1185">Reference proteome</keyword>
<dbReference type="AlphaFoldDB" id="F2JT34"/>
<proteinExistence type="predicted"/>
<dbReference type="PANTHER" id="PTHR21485:SF6">
    <property type="entry name" value="N-ACYLNEURAMINATE CYTIDYLYLTRANSFERASE-RELATED"/>
    <property type="match status" value="1"/>
</dbReference>
<dbReference type="Pfam" id="PF02348">
    <property type="entry name" value="CTP_transf_3"/>
    <property type="match status" value="1"/>
</dbReference>
<dbReference type="EMBL" id="CP002582">
    <property type="protein sequence ID" value="ADZ85253.1"/>
    <property type="molecule type" value="Genomic_DNA"/>
</dbReference>
<dbReference type="STRING" id="642492.Clole_3570"/>
<dbReference type="InterPro" id="IPR050793">
    <property type="entry name" value="CMP-NeuNAc_synthase"/>
</dbReference>
<evidence type="ECO:0000313" key="1">
    <source>
        <dbReference type="EMBL" id="ADZ85253.1"/>
    </source>
</evidence>
<dbReference type="GO" id="GO:0008781">
    <property type="term" value="F:N-acylneuraminate cytidylyltransferase activity"/>
    <property type="evidence" value="ECO:0007669"/>
    <property type="project" value="UniProtKB-EC"/>
</dbReference>
<keyword evidence="1" id="KW-0808">Transferase</keyword>
<dbReference type="eggNOG" id="COG1083">
    <property type="taxonomic scope" value="Bacteria"/>
</dbReference>
<dbReference type="Gene3D" id="3.90.550.10">
    <property type="entry name" value="Spore Coat Polysaccharide Biosynthesis Protein SpsA, Chain A"/>
    <property type="match status" value="1"/>
</dbReference>
<dbReference type="HOGENOM" id="CLU_042930_1_1_9"/>
<accession>F2JT34</accession>
<dbReference type="InterPro" id="IPR003329">
    <property type="entry name" value="Cytidylyl_trans"/>
</dbReference>
<dbReference type="EC" id="2.7.7.43" evidence="1"/>
<dbReference type="RefSeq" id="WP_013658529.1">
    <property type="nucleotide sequence ID" value="NC_015275.1"/>
</dbReference>
<evidence type="ECO:0000313" key="2">
    <source>
        <dbReference type="Proteomes" id="UP000008467"/>
    </source>
</evidence>
<name>F2JT34_CELLD</name>
<dbReference type="KEGG" id="cle:Clole_3570"/>
<gene>
    <name evidence="1" type="ordered locus">Clole_3570</name>
</gene>
<sequence length="230" mass="26155">MWNNKSFLAIIPARSGSKGLKDKNIMLLKNKPLIAYTIEAAQKANIFDDIIVSTDSSLYQNIAIKSGASAPFLRPNDLSGDTATSKEAILHTLKELKKQGKDYDYFMLLQPTSPLRTAENILESIEVLRKEQANAVVSVCKANHSQDLMMYLQENNCLDGLLKGIPSIRQKQKETYVLNGAIYLCNTSYYLKYENFYEARCYAYIMDKYHSVDIDDIYDFKYAEALLDNL</sequence>
<keyword evidence="1" id="KW-0548">Nucleotidyltransferase</keyword>
<dbReference type="InterPro" id="IPR029044">
    <property type="entry name" value="Nucleotide-diphossugar_trans"/>
</dbReference>
<dbReference type="Proteomes" id="UP000008467">
    <property type="component" value="Chromosome"/>
</dbReference>
<reference evidence="1 2" key="1">
    <citation type="journal article" date="2011" name="J. Bacteriol.">
        <title>Complete genome sequence of the cellulose-degrading bacterium Cellulosilyticum lentocellum.</title>
        <authorList>
            <consortium name="US DOE Joint Genome Institute"/>
            <person name="Miller D.A."/>
            <person name="Suen G."/>
            <person name="Bruce D."/>
            <person name="Copeland A."/>
            <person name="Cheng J.F."/>
            <person name="Detter C."/>
            <person name="Goodwin L.A."/>
            <person name="Han C.S."/>
            <person name="Hauser L.J."/>
            <person name="Land M.L."/>
            <person name="Lapidus A."/>
            <person name="Lucas S."/>
            <person name="Meincke L."/>
            <person name="Pitluck S."/>
            <person name="Tapia R."/>
            <person name="Teshima H."/>
            <person name="Woyke T."/>
            <person name="Fox B.G."/>
            <person name="Angert E.R."/>
            <person name="Currie C.R."/>
        </authorList>
    </citation>
    <scope>NUCLEOTIDE SEQUENCE [LARGE SCALE GENOMIC DNA]</scope>
    <source>
        <strain evidence="2">ATCC 49066 / DSM 5427 / NCIMB 11756 / RHM5</strain>
    </source>
</reference>
<protein>
    <submittedName>
        <fullName evidence="1">N-acylneuraminate cytidylyltransferase</fullName>
        <ecNumber evidence="1">2.7.7.43</ecNumber>
    </submittedName>
</protein>
<dbReference type="SUPFAM" id="SSF53448">
    <property type="entry name" value="Nucleotide-diphospho-sugar transferases"/>
    <property type="match status" value="1"/>
</dbReference>
<organism evidence="1 2">
    <name type="scientific">Cellulosilyticum lentocellum (strain ATCC 49066 / DSM 5427 / NCIMB 11756 / RHM5)</name>
    <name type="common">Clostridium lentocellum</name>
    <dbReference type="NCBI Taxonomy" id="642492"/>
    <lineage>
        <taxon>Bacteria</taxon>
        <taxon>Bacillati</taxon>
        <taxon>Bacillota</taxon>
        <taxon>Clostridia</taxon>
        <taxon>Lachnospirales</taxon>
        <taxon>Cellulosilyticaceae</taxon>
        <taxon>Cellulosilyticum</taxon>
    </lineage>
</organism>